<feature type="binding site" evidence="23">
    <location>
        <position position="825"/>
    </location>
    <ligand>
        <name>substrate</name>
    </ligand>
</feature>
<dbReference type="EC" id="1.17.1.4" evidence="5"/>
<dbReference type="SMART" id="SM01092">
    <property type="entry name" value="CO_deh_flav_C"/>
    <property type="match status" value="1"/>
</dbReference>
<dbReference type="PANTHER" id="PTHR45444">
    <property type="entry name" value="XANTHINE DEHYDROGENASE"/>
    <property type="match status" value="1"/>
</dbReference>
<evidence type="ECO:0000256" key="25">
    <source>
        <dbReference type="SAM" id="MobiDB-lite"/>
    </source>
</evidence>
<evidence type="ECO:0000256" key="17">
    <source>
        <dbReference type="ARBA" id="ARBA00023140"/>
    </source>
</evidence>
<dbReference type="InterPro" id="IPR016208">
    <property type="entry name" value="Ald_Oxase/xanthine_DH-like"/>
</dbReference>
<feature type="binding site" evidence="23">
    <location>
        <position position="427"/>
    </location>
    <ligand>
        <name>FAD</name>
        <dbReference type="ChEBI" id="CHEBI:57692"/>
    </ligand>
</feature>
<feature type="binding site" evidence="24">
    <location>
        <position position="60"/>
    </location>
    <ligand>
        <name>[2Fe-2S] cluster</name>
        <dbReference type="ChEBI" id="CHEBI:190135"/>
        <label>1</label>
    </ligand>
</feature>
<dbReference type="SUPFAM" id="SSF54665">
    <property type="entry name" value="CO dehydrogenase molybdoprotein N-domain-like"/>
    <property type="match status" value="1"/>
</dbReference>
<dbReference type="Gene3D" id="3.30.365.10">
    <property type="entry name" value="Aldehyde oxidase/xanthine dehydrogenase, molybdopterin binding domain"/>
    <property type="match status" value="4"/>
</dbReference>
<evidence type="ECO:0000256" key="11">
    <source>
        <dbReference type="ARBA" id="ARBA00022723"/>
    </source>
</evidence>
<dbReference type="InterPro" id="IPR036318">
    <property type="entry name" value="FAD-bd_PCMH-like_sf"/>
</dbReference>
<dbReference type="GO" id="GO:0051537">
    <property type="term" value="F:2 iron, 2 sulfur cluster binding"/>
    <property type="evidence" value="ECO:0007669"/>
    <property type="project" value="UniProtKB-KW"/>
</dbReference>
<feature type="binding site" evidence="24">
    <location>
        <position position="159"/>
    </location>
    <ligand>
        <name>[2Fe-2S] cluster</name>
        <dbReference type="ChEBI" id="CHEBI:190135"/>
        <label>2</label>
    </ligand>
</feature>
<keyword evidence="13" id="KW-0560">Oxidoreductase</keyword>
<evidence type="ECO:0000256" key="13">
    <source>
        <dbReference type="ARBA" id="ARBA00023002"/>
    </source>
</evidence>
<evidence type="ECO:0000256" key="23">
    <source>
        <dbReference type="PIRSR" id="PIRSR000127-2"/>
    </source>
</evidence>
<dbReference type="Proteomes" id="UP000008144">
    <property type="component" value="Chromosome 5"/>
</dbReference>
<evidence type="ECO:0000256" key="4">
    <source>
        <dbReference type="ARBA" id="ARBA00011738"/>
    </source>
</evidence>
<keyword evidence="8 24" id="KW-0500">Molybdenum</keyword>
<name>F6W0Y5_CIOIN</name>
<dbReference type="InterPro" id="IPR000674">
    <property type="entry name" value="Ald_Oxase/Xan_DH_a/b"/>
</dbReference>
<feature type="binding site" evidence="24">
    <location>
        <position position="122"/>
    </location>
    <ligand>
        <name>[2Fe-2S] cluster</name>
        <dbReference type="ChEBI" id="CHEBI:190135"/>
        <label>2</label>
    </ligand>
</feature>
<dbReference type="EMBL" id="EAAA01002239">
    <property type="status" value="NOT_ANNOTATED_CDS"/>
    <property type="molecule type" value="Genomic_DNA"/>
</dbReference>
<dbReference type="OMA" id="PHPTQER"/>
<keyword evidence="16" id="KW-0520">NAD</keyword>
<evidence type="ECO:0000313" key="29">
    <source>
        <dbReference type="Proteomes" id="UP000008144"/>
    </source>
</evidence>
<feature type="binding site" evidence="23">
    <location>
        <position position="937"/>
    </location>
    <ligand>
        <name>substrate</name>
    </ligand>
</feature>
<dbReference type="Gene3D" id="3.10.20.30">
    <property type="match status" value="1"/>
</dbReference>
<protein>
    <recommendedName>
        <fullName evidence="7">Xanthine dehydrogenase/oxidase</fullName>
        <ecNumber evidence="5">1.17.1.4</ecNumber>
        <ecNumber evidence="6">1.17.3.2</ecNumber>
    </recommendedName>
</protein>
<feature type="binding site" evidence="23">
    <location>
        <position position="903"/>
    </location>
    <ligand>
        <name>substrate</name>
    </ligand>
</feature>
<dbReference type="GO" id="GO:0004854">
    <property type="term" value="F:xanthine dehydrogenase activity"/>
    <property type="evidence" value="ECO:0007669"/>
    <property type="project" value="UniProtKB-EC"/>
</dbReference>
<feature type="binding site" evidence="23">
    <location>
        <begin position="278"/>
        <end position="285"/>
    </location>
    <ligand>
        <name>FAD</name>
        <dbReference type="ChEBI" id="CHEBI:57692"/>
    </ligand>
</feature>
<keyword evidence="9" id="KW-0285">Flavoprotein</keyword>
<dbReference type="FunFam" id="3.30.465.10:FF:000004">
    <property type="entry name" value="Xanthine dehydrogenase/oxidase"/>
    <property type="match status" value="1"/>
</dbReference>
<dbReference type="Gene3D" id="3.30.390.50">
    <property type="entry name" value="CO dehydrogenase flavoprotein, C-terminal domain"/>
    <property type="match status" value="1"/>
</dbReference>
<dbReference type="Pfam" id="PF02738">
    <property type="entry name" value="MoCoBD_1"/>
    <property type="match status" value="1"/>
</dbReference>
<dbReference type="Pfam" id="PF01799">
    <property type="entry name" value="Fer2_2"/>
    <property type="match status" value="1"/>
</dbReference>
<sequence length="1356" mass="149811">LLEYKHIWTKPKDVLVFYVNGVKVTEPHPEPETTLLVYIRTKLRLTGTKLGCGEGGCGACTVMVSKWDKEKNRIVHFSVNSCLAPVVSMHGYAVTTVEGIGSTKTKLHAVQERLAKFHGSQCGFCTPGIVMSMYTLLRNNPVPDMESIEKSLQGNLCRCTGYRPILGGLRNNVSTFRTFSASKNGCPMGDKCCRNKPSEDSKQENGEQQEVHLEDQTDSFSQQYDPTQEPIFPPELLISSKAESDVSLKFVGERVTWYRPTTLDQLTDLKEKFPDAHLVVGNTEIGIETGVKGRCYPVIVTPASVRELSHVKTDNLAGIEIGASCILSDLVERLKGIVDERGQNPTQALSSMLEMLHWFAGDQIRNVAVIGGNIMTASPISDLNPIFMACGATAKFMLHSRGERKVPMDQTFFPSYRKTSALKGEVLISVRLPFMRQSEYMKAYMQSKRREDDIAIVNAALRVKFHDGTRKVEEFSAAFGGMAATSVLAQHTMTNIIGREWEDDLIDDVAQWMREDFCLEVNTPGGMVEYREALALSFFFKFYLHVKDLLFKDGISGVSIEQKECTKVPLGGNHHGSISTQTWHEVPDDQPEDDTVGRAVPHHSSQVQVTGEARYTDDIPPYADELHMWLVTSQRCHAHIRDVDIKEAMTSPGFVTYVDHRDVPGSNITGVMKGDCIFAEDKVTCVGQVIGAVVADTYAHAQRAAQLVKVSYEDIFPRILTIEDAIEHVSYYSSANLKVGDADAALKASDHVLEGEMRIAGQEHFYLETNGCLVIPKNEFGEIEIFSSTQNPTDLQLYAAEALGIDINKVVVKVKRLGGGFGGKETRFLVVSNPAVIAANKCGRPVRCILTRQDDMLITGQRHSFYSKYKVGFTKDGKLTSLVNHIYNNGGNTADLSLSVMNRAMLHADGTYKIPNVSITGKTCKTNIASNTAFRGFGAPQSLFIAEDWIQKVAARLGMPPEKVREINMYKEGDTTHFGQILTDFNLPRCWRECLERSNFEERKAKVEEYNLANRWRKRGISCIPTKFGISFGLTQLNQAGALVHIYKDGSVLLTHGGTEMGQGLHIKTIQIASKCLGIPVSQIYVSNTSTETVPNTAPTAASVGSDINGMAVKNACKTLMGRLEQLKKTNPAASWKELIMNAYNERISLSATGFYKTPDIYCDWNKETGECNGMPFNYFTYGAAVSEVEIDCLTGDHVVLQTDIVMDLGRSLNPAVDIGQIEGAFVQGYGMMMMEEPLINEGGSLITRGPGAYKIPGFGDCPRSFNVHLLKNSKNERAVFSSKGVGEPPLFLSASVFFAAKNAVTAARKHSNLSGEFRMDSPATVERIRMCCGDKFTSQVGHVSGKHYTIFRVIK</sequence>
<comment type="cofactor">
    <cofactor evidence="1 23">
        <name>FAD</name>
        <dbReference type="ChEBI" id="CHEBI:57692"/>
    </cofactor>
</comment>
<comment type="catalytic activity">
    <reaction evidence="20">
        <text>xanthine + NAD(+) + H2O = urate + NADH + H(+)</text>
        <dbReference type="Rhea" id="RHEA:16669"/>
        <dbReference type="ChEBI" id="CHEBI:15377"/>
        <dbReference type="ChEBI" id="CHEBI:15378"/>
        <dbReference type="ChEBI" id="CHEBI:17712"/>
        <dbReference type="ChEBI" id="CHEBI:17775"/>
        <dbReference type="ChEBI" id="CHEBI:57540"/>
        <dbReference type="ChEBI" id="CHEBI:57945"/>
        <dbReference type="EC" id="1.17.1.4"/>
    </reaction>
</comment>
<dbReference type="SUPFAM" id="SSF54292">
    <property type="entry name" value="2Fe-2S ferredoxin-like"/>
    <property type="match status" value="1"/>
</dbReference>
<dbReference type="InterPro" id="IPR001041">
    <property type="entry name" value="2Fe-2S_ferredoxin-type"/>
</dbReference>
<comment type="catalytic activity">
    <reaction evidence="21">
        <text>hypoxanthine + NAD(+) + H2O = xanthine + NADH + H(+)</text>
        <dbReference type="Rhea" id="RHEA:24670"/>
        <dbReference type="ChEBI" id="CHEBI:15377"/>
        <dbReference type="ChEBI" id="CHEBI:15378"/>
        <dbReference type="ChEBI" id="CHEBI:17368"/>
        <dbReference type="ChEBI" id="CHEBI:17712"/>
        <dbReference type="ChEBI" id="CHEBI:57540"/>
        <dbReference type="ChEBI" id="CHEBI:57945"/>
        <dbReference type="EC" id="1.17.1.4"/>
    </reaction>
</comment>
<feature type="binding site" evidence="24">
    <location>
        <position position="52"/>
    </location>
    <ligand>
        <name>[2Fe-2S] cluster</name>
        <dbReference type="ChEBI" id="CHEBI:190135"/>
        <label>1</label>
    </ligand>
</feature>
<dbReference type="SUPFAM" id="SSF55447">
    <property type="entry name" value="CO dehydrogenase flavoprotein C-terminal domain-like"/>
    <property type="match status" value="1"/>
</dbReference>
<dbReference type="Pfam" id="PF03450">
    <property type="entry name" value="CO_deh_flav_C"/>
    <property type="match status" value="1"/>
</dbReference>
<feature type="active site" description="Proton acceptor" evidence="22">
    <location>
        <position position="1288"/>
    </location>
</feature>
<dbReference type="GO" id="GO:0005777">
    <property type="term" value="C:peroxisome"/>
    <property type="evidence" value="ECO:0007669"/>
    <property type="project" value="UniProtKB-SubCell"/>
</dbReference>
<dbReference type="FunFam" id="3.30.43.10:FF:000001">
    <property type="entry name" value="Xanthine dehydrogenase/oxidase"/>
    <property type="match status" value="1"/>
</dbReference>
<dbReference type="EMBL" id="EAAA01002240">
    <property type="status" value="NOT_ANNOTATED_CDS"/>
    <property type="molecule type" value="Genomic_DNA"/>
</dbReference>
<dbReference type="GO" id="GO:0005506">
    <property type="term" value="F:iron ion binding"/>
    <property type="evidence" value="ECO:0007669"/>
    <property type="project" value="InterPro"/>
</dbReference>
<evidence type="ECO:0000256" key="1">
    <source>
        <dbReference type="ARBA" id="ARBA00001974"/>
    </source>
</evidence>
<dbReference type="Pfam" id="PF00111">
    <property type="entry name" value="Fer2"/>
    <property type="match status" value="1"/>
</dbReference>
<dbReference type="Pfam" id="PF01315">
    <property type="entry name" value="Ald_Xan_dh_C"/>
    <property type="match status" value="1"/>
</dbReference>
<dbReference type="InterPro" id="IPR002346">
    <property type="entry name" value="Mopterin_DH_FAD-bd"/>
</dbReference>
<reference evidence="28" key="2">
    <citation type="journal article" date="2008" name="Genome Biol.">
        <title>Improved genome assembly and evidence-based global gene model set for the chordate Ciona intestinalis: new insight into intron and operon populations.</title>
        <authorList>
            <person name="Satou Y."/>
            <person name="Mineta K."/>
            <person name="Ogasawara M."/>
            <person name="Sasakura Y."/>
            <person name="Shoguchi E."/>
            <person name="Ueno K."/>
            <person name="Yamada L."/>
            <person name="Matsumoto J."/>
            <person name="Wasserscheid J."/>
            <person name="Dewar K."/>
            <person name="Wiley G.B."/>
            <person name="Macmil S.L."/>
            <person name="Roe B.A."/>
            <person name="Zeller R.W."/>
            <person name="Hastings K.E."/>
            <person name="Lemaire P."/>
            <person name="Lindquist E."/>
            <person name="Endo T."/>
            <person name="Hotta K."/>
            <person name="Inaba K."/>
        </authorList>
    </citation>
    <scope>NUCLEOTIDE SEQUENCE [LARGE SCALE GENOMIC DNA]</scope>
    <source>
        <strain evidence="28">wild type</strain>
    </source>
</reference>
<evidence type="ECO:0000256" key="16">
    <source>
        <dbReference type="ARBA" id="ARBA00023027"/>
    </source>
</evidence>
<evidence type="ECO:0000256" key="18">
    <source>
        <dbReference type="ARBA" id="ARBA00034078"/>
    </source>
</evidence>
<evidence type="ECO:0000256" key="20">
    <source>
        <dbReference type="ARBA" id="ARBA00049017"/>
    </source>
</evidence>
<dbReference type="Gene3D" id="3.90.1170.50">
    <property type="entry name" value="Aldehyde oxidase/xanthine dehydrogenase, a/b hammerhead"/>
    <property type="match status" value="1"/>
</dbReference>
<feature type="domain" description="FAD-binding PCMH-type" evidence="27">
    <location>
        <begin position="250"/>
        <end position="437"/>
    </location>
</feature>
<feature type="binding site" evidence="24">
    <location>
        <position position="157"/>
    </location>
    <ligand>
        <name>[2Fe-2S] cluster</name>
        <dbReference type="ChEBI" id="CHEBI:190135"/>
        <label>2</label>
    </ligand>
</feature>
<dbReference type="InterPro" id="IPR046867">
    <property type="entry name" value="AldOxase/xan_DH_MoCoBD2"/>
</dbReference>
<dbReference type="FunFam" id="3.30.365.10:FF:000001">
    <property type="entry name" value="Xanthine dehydrogenase oxidase"/>
    <property type="match status" value="1"/>
</dbReference>
<keyword evidence="11 24" id="KW-0479">Metal-binding</keyword>
<dbReference type="Ensembl" id="ENSCINT00000018790.3">
    <property type="protein sequence ID" value="ENSCINP00000018790.3"/>
    <property type="gene ID" value="ENSCING00000009248.3"/>
</dbReference>
<evidence type="ECO:0000256" key="5">
    <source>
        <dbReference type="ARBA" id="ARBA00013123"/>
    </source>
</evidence>
<evidence type="ECO:0000256" key="8">
    <source>
        <dbReference type="ARBA" id="ARBA00022505"/>
    </source>
</evidence>
<feature type="binding site" evidence="24">
    <location>
        <position position="82"/>
    </location>
    <ligand>
        <name>[2Fe-2S] cluster</name>
        <dbReference type="ChEBI" id="CHEBI:190135"/>
        <label>1</label>
    </ligand>
</feature>
<dbReference type="InterPro" id="IPR016167">
    <property type="entry name" value="FAD-bd_PCMH_sub1"/>
</dbReference>
<organism evidence="28 29">
    <name type="scientific">Ciona intestinalis</name>
    <name type="common">Transparent sea squirt</name>
    <name type="synonym">Ascidia intestinalis</name>
    <dbReference type="NCBI Taxonomy" id="7719"/>
    <lineage>
        <taxon>Eukaryota</taxon>
        <taxon>Metazoa</taxon>
        <taxon>Chordata</taxon>
        <taxon>Tunicata</taxon>
        <taxon>Ascidiacea</taxon>
        <taxon>Phlebobranchia</taxon>
        <taxon>Cionidae</taxon>
        <taxon>Ciona</taxon>
    </lineage>
</organism>
<dbReference type="PANTHER" id="PTHR45444:SF3">
    <property type="entry name" value="XANTHINE DEHYDROGENASE"/>
    <property type="match status" value="1"/>
</dbReference>
<dbReference type="InterPro" id="IPR037165">
    <property type="entry name" value="AldOxase/xan_DH_Mopterin-bd_sf"/>
</dbReference>
<keyword evidence="10 24" id="KW-0001">2Fe-2S</keyword>
<evidence type="ECO:0000256" key="3">
    <source>
        <dbReference type="ARBA" id="ARBA00006849"/>
    </source>
</evidence>
<comment type="cofactor">
    <cofactor evidence="24">
        <name>[2Fe-2S] cluster</name>
        <dbReference type="ChEBI" id="CHEBI:190135"/>
    </cofactor>
    <text evidence="24">Binds 2 [2Fe-2S] clusters.</text>
</comment>
<dbReference type="InterPro" id="IPR012675">
    <property type="entry name" value="Beta-grasp_dom_sf"/>
</dbReference>
<dbReference type="InParanoid" id="F6W0Y5"/>
<feature type="binding site" evidence="24">
    <location>
        <position position="1102"/>
    </location>
    <ligand>
        <name>Mo-molybdopterin</name>
        <dbReference type="ChEBI" id="CHEBI:71302"/>
    </ligand>
    <ligandPart>
        <name>Mo</name>
        <dbReference type="ChEBI" id="CHEBI:28685"/>
    </ligandPart>
</feature>
<dbReference type="GO" id="GO:0016491">
    <property type="term" value="F:oxidoreductase activity"/>
    <property type="evidence" value="ECO:0000318"/>
    <property type="project" value="GO_Central"/>
</dbReference>
<dbReference type="FunFam" id="3.90.1170.50:FF:000001">
    <property type="entry name" value="Aldehyde oxidase 1"/>
    <property type="match status" value="1"/>
</dbReference>
<evidence type="ECO:0000256" key="9">
    <source>
        <dbReference type="ARBA" id="ARBA00022630"/>
    </source>
</evidence>
<dbReference type="PIRSF" id="PIRSF000127">
    <property type="entry name" value="Xanthine_DH"/>
    <property type="match status" value="1"/>
</dbReference>
<feature type="domain" description="2Fe-2S ferredoxin-type" evidence="26">
    <location>
        <begin position="13"/>
        <end position="100"/>
    </location>
</feature>
<feature type="binding site" evidence="24">
    <location>
        <position position="57"/>
    </location>
    <ligand>
        <name>[2Fe-2S] cluster</name>
        <dbReference type="ChEBI" id="CHEBI:190135"/>
        <label>1</label>
    </ligand>
</feature>
<comment type="cofactor">
    <cofactor evidence="24">
        <name>Mo-molybdopterin</name>
        <dbReference type="ChEBI" id="CHEBI:71302"/>
    </cofactor>
    <text evidence="24">Binds 1 Mo-molybdopterin (Mo-MPT) cofactor per subunit.</text>
</comment>
<accession>F6W0Y5</accession>
<dbReference type="Pfam" id="PF20256">
    <property type="entry name" value="MoCoBD_2"/>
    <property type="match status" value="1"/>
</dbReference>
<evidence type="ECO:0000256" key="2">
    <source>
        <dbReference type="ARBA" id="ARBA00004275"/>
    </source>
</evidence>
<feature type="compositionally biased region" description="Basic and acidic residues" evidence="25">
    <location>
        <begin position="195"/>
        <end position="215"/>
    </location>
</feature>
<evidence type="ECO:0000256" key="12">
    <source>
        <dbReference type="ARBA" id="ARBA00022827"/>
    </source>
</evidence>
<dbReference type="InterPro" id="IPR014307">
    <property type="entry name" value="Xanthine_DH_ssu"/>
</dbReference>
<feature type="region of interest" description="Disordered" evidence="25">
    <location>
        <begin position="195"/>
        <end position="216"/>
    </location>
</feature>
<evidence type="ECO:0000259" key="26">
    <source>
        <dbReference type="PROSITE" id="PS51085"/>
    </source>
</evidence>
<dbReference type="PROSITE" id="PS51085">
    <property type="entry name" value="2FE2S_FER_2"/>
    <property type="match status" value="1"/>
</dbReference>
<feature type="binding site" evidence="23">
    <location>
        <position position="382"/>
    </location>
    <ligand>
        <name>FAD</name>
        <dbReference type="ChEBI" id="CHEBI:57692"/>
    </ligand>
</feature>
<dbReference type="FunFam" id="3.30.365.10:FF:000003">
    <property type="entry name" value="Aldehyde oxidase 1"/>
    <property type="match status" value="1"/>
</dbReference>
<dbReference type="FunFam" id="3.10.20.30:FF:000015">
    <property type="entry name" value="Aldehyde oxidase 1"/>
    <property type="match status" value="1"/>
</dbReference>
<dbReference type="GeneTree" id="ENSGT00950000183114"/>
<dbReference type="FunCoup" id="F6W0Y5">
    <property type="interactions" value="4"/>
</dbReference>
<comment type="subunit">
    <text evidence="4">Homodimer.</text>
</comment>
<evidence type="ECO:0000256" key="15">
    <source>
        <dbReference type="ARBA" id="ARBA00023014"/>
    </source>
</evidence>
<dbReference type="SUPFAM" id="SSF47741">
    <property type="entry name" value="CO dehydrogenase ISP C-domain like"/>
    <property type="match status" value="1"/>
</dbReference>
<dbReference type="InterPro" id="IPR005107">
    <property type="entry name" value="CO_DH_flav_C"/>
</dbReference>
<dbReference type="EC" id="1.17.3.2" evidence="6"/>
<evidence type="ECO:0000256" key="14">
    <source>
        <dbReference type="ARBA" id="ARBA00023004"/>
    </source>
</evidence>
<dbReference type="SUPFAM" id="SSF56003">
    <property type="entry name" value="Molybdenum cofactor-binding domain"/>
    <property type="match status" value="1"/>
</dbReference>
<dbReference type="InterPro" id="IPR036856">
    <property type="entry name" value="Ald_Oxase/Xan_DH_a/b_sf"/>
</dbReference>
<dbReference type="Pfam" id="PF00941">
    <property type="entry name" value="FAD_binding_5"/>
    <property type="match status" value="1"/>
</dbReference>
<dbReference type="InterPro" id="IPR036683">
    <property type="entry name" value="CO_DH_flav_C_dom_sf"/>
</dbReference>
<dbReference type="InterPro" id="IPR036010">
    <property type="entry name" value="2Fe-2S_ferredoxin-like_sf"/>
</dbReference>
<dbReference type="Gene3D" id="3.30.43.10">
    <property type="entry name" value="Uridine Diphospho-n-acetylenolpyruvylglucosamine Reductase, domain 2"/>
    <property type="match status" value="1"/>
</dbReference>
<evidence type="ECO:0000256" key="6">
    <source>
        <dbReference type="ARBA" id="ARBA00013221"/>
    </source>
</evidence>
<dbReference type="InterPro" id="IPR016166">
    <property type="entry name" value="FAD-bd_PCMH"/>
</dbReference>
<reference evidence="28" key="3">
    <citation type="submission" date="2025-08" db="UniProtKB">
        <authorList>
            <consortium name="Ensembl"/>
        </authorList>
    </citation>
    <scope>IDENTIFICATION</scope>
</reference>
<dbReference type="SMART" id="SM01008">
    <property type="entry name" value="Ald_Xan_dh_C"/>
    <property type="match status" value="1"/>
</dbReference>
<dbReference type="InterPro" id="IPR008274">
    <property type="entry name" value="AldOxase/xan_DH_MoCoBD1"/>
</dbReference>
<proteinExistence type="inferred from homology"/>
<dbReference type="PROSITE" id="PS00197">
    <property type="entry name" value="2FE2S_FER_1"/>
    <property type="match status" value="1"/>
</dbReference>
<feature type="binding site" evidence="24">
    <location>
        <position position="821"/>
    </location>
    <ligand>
        <name>Mo-molybdopterin</name>
        <dbReference type="ChEBI" id="CHEBI:71302"/>
    </ligand>
    <ligandPart>
        <name>Mo</name>
        <dbReference type="ChEBI" id="CHEBI:28685"/>
    </ligandPart>
</feature>
<keyword evidence="14 24" id="KW-0408">Iron</keyword>
<dbReference type="InterPro" id="IPR016169">
    <property type="entry name" value="FAD-bd_PCMH_sub2"/>
</dbReference>
<evidence type="ECO:0000256" key="24">
    <source>
        <dbReference type="PIRSR" id="PIRSR000127-3"/>
    </source>
</evidence>
<feature type="binding site" evidence="24">
    <location>
        <position position="790"/>
    </location>
    <ligand>
        <name>Mo-molybdopterin</name>
        <dbReference type="ChEBI" id="CHEBI:71302"/>
    </ligand>
    <ligandPart>
        <name>Mo</name>
        <dbReference type="ChEBI" id="CHEBI:28685"/>
    </ligandPart>
</feature>
<evidence type="ECO:0000313" key="28">
    <source>
        <dbReference type="Ensembl" id="ENSCINP00000018790.3"/>
    </source>
</evidence>
<keyword evidence="17" id="KW-0576">Peroxisome</keyword>
<keyword evidence="12 23" id="KW-0274">FAD</keyword>
<reference evidence="28" key="4">
    <citation type="submission" date="2025-09" db="UniProtKB">
        <authorList>
            <consortium name="Ensembl"/>
        </authorList>
    </citation>
    <scope>IDENTIFICATION</scope>
</reference>
<feature type="binding site" evidence="24">
    <location>
        <position position="935"/>
    </location>
    <ligand>
        <name>Mo-molybdopterin</name>
        <dbReference type="ChEBI" id="CHEBI:71302"/>
    </ligand>
    <ligandPart>
        <name>Mo</name>
        <dbReference type="ChEBI" id="CHEBI:28685"/>
    </ligandPart>
</feature>
<dbReference type="GO" id="GO:0071949">
    <property type="term" value="F:FAD binding"/>
    <property type="evidence" value="ECO:0007669"/>
    <property type="project" value="InterPro"/>
</dbReference>
<dbReference type="NCBIfam" id="TIGR02963">
    <property type="entry name" value="xanthine_xdhA"/>
    <property type="match status" value="1"/>
</dbReference>
<feature type="binding site" evidence="23">
    <location>
        <position position="359"/>
    </location>
    <ligand>
        <name>FAD</name>
        <dbReference type="ChEBI" id="CHEBI:57692"/>
    </ligand>
</feature>
<evidence type="ECO:0000256" key="7">
    <source>
        <dbReference type="ARBA" id="ARBA00019137"/>
    </source>
</evidence>
<dbReference type="SUPFAM" id="SSF56176">
    <property type="entry name" value="FAD-binding/transporter-associated domain-like"/>
    <property type="match status" value="1"/>
</dbReference>
<keyword evidence="15 24" id="KW-0411">Iron-sulfur</keyword>
<dbReference type="FunFam" id="3.30.390.50:FF:000001">
    <property type="entry name" value="Xanthine dehydrogenase oxidase"/>
    <property type="match status" value="1"/>
</dbReference>
<dbReference type="Gene3D" id="1.10.150.120">
    <property type="entry name" value="[2Fe-2S]-binding domain"/>
    <property type="match status" value="1"/>
</dbReference>
<comment type="cofactor">
    <cofactor evidence="18">
        <name>[2Fe-2S] cluster</name>
        <dbReference type="ChEBI" id="CHEBI:190135"/>
    </cofactor>
</comment>
<comment type="catalytic activity">
    <reaction evidence="19">
        <text>xanthine + O2 + H2O = urate + H2O2</text>
        <dbReference type="Rhea" id="RHEA:21132"/>
        <dbReference type="ChEBI" id="CHEBI:15377"/>
        <dbReference type="ChEBI" id="CHEBI:15379"/>
        <dbReference type="ChEBI" id="CHEBI:16240"/>
        <dbReference type="ChEBI" id="CHEBI:17712"/>
        <dbReference type="ChEBI" id="CHEBI:17775"/>
        <dbReference type="EC" id="1.17.3.2"/>
    </reaction>
</comment>
<reference evidence="29" key="1">
    <citation type="journal article" date="2002" name="Science">
        <title>The draft genome of Ciona intestinalis: insights into chordate and vertebrate origins.</title>
        <authorList>
            <person name="Dehal P."/>
            <person name="Satou Y."/>
            <person name="Campbell R.K."/>
            <person name="Chapman J."/>
            <person name="Degnan B."/>
            <person name="De Tomaso A."/>
            <person name="Davidson B."/>
            <person name="Di Gregorio A."/>
            <person name="Gelpke M."/>
            <person name="Goodstein D.M."/>
            <person name="Harafuji N."/>
            <person name="Hastings K.E."/>
            <person name="Ho I."/>
            <person name="Hotta K."/>
            <person name="Huang W."/>
            <person name="Kawashima T."/>
            <person name="Lemaire P."/>
            <person name="Martinez D."/>
            <person name="Meinertzhagen I.A."/>
            <person name="Necula S."/>
            <person name="Nonaka M."/>
            <person name="Putnam N."/>
            <person name="Rash S."/>
            <person name="Saiga H."/>
            <person name="Satake M."/>
            <person name="Terry A."/>
            <person name="Yamada L."/>
            <person name="Wang H.G."/>
            <person name="Awazu S."/>
            <person name="Azumi K."/>
            <person name="Boore J."/>
            <person name="Branno M."/>
            <person name="Chin-Bow S."/>
            <person name="DeSantis R."/>
            <person name="Doyle S."/>
            <person name="Francino P."/>
            <person name="Keys D.N."/>
            <person name="Haga S."/>
            <person name="Hayashi H."/>
            <person name="Hino K."/>
            <person name="Imai K.S."/>
            <person name="Inaba K."/>
            <person name="Kano S."/>
            <person name="Kobayashi K."/>
            <person name="Kobayashi M."/>
            <person name="Lee B.I."/>
            <person name="Makabe K.W."/>
            <person name="Manohar C."/>
            <person name="Matassi G."/>
            <person name="Medina M."/>
            <person name="Mochizuki Y."/>
            <person name="Mount S."/>
            <person name="Morishita T."/>
            <person name="Miura S."/>
            <person name="Nakayama A."/>
            <person name="Nishizaka S."/>
            <person name="Nomoto H."/>
            <person name="Ohta F."/>
            <person name="Oishi K."/>
            <person name="Rigoutsos I."/>
            <person name="Sano M."/>
            <person name="Sasaki A."/>
            <person name="Sasakura Y."/>
            <person name="Shoguchi E."/>
            <person name="Shin-i T."/>
            <person name="Spagnuolo A."/>
            <person name="Stainier D."/>
            <person name="Suzuki M.M."/>
            <person name="Tassy O."/>
            <person name="Takatori N."/>
            <person name="Tokuoka M."/>
            <person name="Yagi K."/>
            <person name="Yoshizaki F."/>
            <person name="Wada S."/>
            <person name="Zhang C."/>
            <person name="Hyatt P.D."/>
            <person name="Larimer F."/>
            <person name="Detter C."/>
            <person name="Doggett N."/>
            <person name="Glavina T."/>
            <person name="Hawkins T."/>
            <person name="Richardson P."/>
            <person name="Lucas S."/>
            <person name="Kohara Y."/>
            <person name="Levine M."/>
            <person name="Satoh N."/>
            <person name="Rokhsar D.S."/>
        </authorList>
    </citation>
    <scope>NUCLEOTIDE SEQUENCE [LARGE SCALE GENOMIC DNA]</scope>
</reference>
<evidence type="ECO:0000256" key="19">
    <source>
        <dbReference type="ARBA" id="ARBA00047378"/>
    </source>
</evidence>
<evidence type="ECO:0000259" key="27">
    <source>
        <dbReference type="PROSITE" id="PS51387"/>
    </source>
</evidence>
<dbReference type="FunFam" id="3.30.365.10:FF:000004">
    <property type="entry name" value="Xanthine dehydrogenase oxidase"/>
    <property type="match status" value="1"/>
</dbReference>
<dbReference type="InterPro" id="IPR002888">
    <property type="entry name" value="2Fe-2S-bd"/>
</dbReference>
<comment type="similarity">
    <text evidence="3">Belongs to the xanthine dehydrogenase family.</text>
</comment>
<gene>
    <name evidence="28" type="primary">LOC100181350</name>
</gene>
<evidence type="ECO:0000256" key="21">
    <source>
        <dbReference type="ARBA" id="ARBA00049517"/>
    </source>
</evidence>
<dbReference type="GO" id="GO:0004855">
    <property type="term" value="F:xanthine oxidase activity"/>
    <property type="evidence" value="ECO:0007669"/>
    <property type="project" value="UniProtKB-EC"/>
</dbReference>
<dbReference type="PROSITE" id="PS51387">
    <property type="entry name" value="FAD_PCMH"/>
    <property type="match status" value="1"/>
</dbReference>
<evidence type="ECO:0000256" key="10">
    <source>
        <dbReference type="ARBA" id="ARBA00022714"/>
    </source>
</evidence>
<dbReference type="InterPro" id="IPR006058">
    <property type="entry name" value="2Fe2S_fd_BS"/>
</dbReference>
<dbReference type="InterPro" id="IPR036884">
    <property type="entry name" value="2Fe-2S-bd_dom_sf"/>
</dbReference>
<dbReference type="Gene3D" id="3.30.465.10">
    <property type="match status" value="1"/>
</dbReference>
<keyword evidence="29" id="KW-1185">Reference proteome</keyword>
<evidence type="ECO:0000256" key="22">
    <source>
        <dbReference type="PIRSR" id="PIRSR000127-1"/>
    </source>
</evidence>
<dbReference type="STRING" id="7719.ENSCINP00000018790"/>
<feature type="binding site" evidence="24">
    <location>
        <position position="125"/>
    </location>
    <ligand>
        <name>[2Fe-2S] cluster</name>
        <dbReference type="ChEBI" id="CHEBI:190135"/>
        <label>2</label>
    </ligand>
</feature>
<comment type="subcellular location">
    <subcellularLocation>
        <location evidence="2">Peroxisome</location>
    </subcellularLocation>
</comment>